<dbReference type="FunFam" id="3.30.70.270:FF:000001">
    <property type="entry name" value="Diguanylate cyclase domain protein"/>
    <property type="match status" value="1"/>
</dbReference>
<reference evidence="5 6" key="1">
    <citation type="submission" date="2018-10" db="EMBL/GenBank/DDBJ databases">
        <title>Xanthobacter tagetidis genome sequencing and assembly.</title>
        <authorList>
            <person name="Maclea K.S."/>
            <person name="Goen A.E."/>
            <person name="Fatima S.A."/>
        </authorList>
    </citation>
    <scope>NUCLEOTIDE SEQUENCE [LARGE SCALE GENOMIC DNA]</scope>
    <source>
        <strain evidence="5 6">ATCC 700314</strain>
    </source>
</reference>
<feature type="transmembrane region" description="Helical" evidence="3">
    <location>
        <begin position="188"/>
        <end position="210"/>
    </location>
</feature>
<dbReference type="GO" id="GO:0052621">
    <property type="term" value="F:diguanylate cyclase activity"/>
    <property type="evidence" value="ECO:0007669"/>
    <property type="project" value="UniProtKB-EC"/>
</dbReference>
<dbReference type="Gene3D" id="3.30.70.270">
    <property type="match status" value="1"/>
</dbReference>
<dbReference type="InterPro" id="IPR043128">
    <property type="entry name" value="Rev_trsase/Diguanyl_cyclase"/>
</dbReference>
<keyword evidence="3" id="KW-1133">Transmembrane helix</keyword>
<sequence>MMLDVPTLFLTATLLSLLVGAMQAVACVRAESEALSHWAGASLCFGAGCFMVFLRASVPLELSALAGNGLIFLGLGLVLSGVRVFDGRTPHLWLVTAAAGFGTALLAATFAFGDQAAARIAIVSLIVAAWAGMGCVILLQSEAGVPVVSRTIAAVLMCSFALLHLARAAGVLSGALSPDAAMSGNPQAVLLMLAICLAVAWGMGSLFMVLDRLASHDALTGLVNRRMTLQRARMLLEEAQVKRRPLSVLMVDLDHFKSVNDRFGHHMGDDVLRAFARCARSALRAGDFIGRYGGEEFCVVLPGADTGTARIVAERLRTVAQSQMPPIGGREIPVSVTIGTASFVPAVLPGHEIACGDMEDLIQQADHALYEGKRLGRNRVITFSPSGTPVFEINAAHACA</sequence>
<keyword evidence="6" id="KW-1185">Reference proteome</keyword>
<dbReference type="EC" id="2.7.7.65" evidence="1"/>
<name>A0A3L7A333_9HYPH</name>
<dbReference type="PROSITE" id="PS50887">
    <property type="entry name" value="GGDEF"/>
    <property type="match status" value="1"/>
</dbReference>
<keyword evidence="3" id="KW-0472">Membrane</keyword>
<dbReference type="Pfam" id="PF00990">
    <property type="entry name" value="GGDEF"/>
    <property type="match status" value="1"/>
</dbReference>
<dbReference type="SUPFAM" id="SSF55073">
    <property type="entry name" value="Nucleotide cyclase"/>
    <property type="match status" value="1"/>
</dbReference>
<dbReference type="InterPro" id="IPR050469">
    <property type="entry name" value="Diguanylate_Cyclase"/>
</dbReference>
<gene>
    <name evidence="5" type="ORF">D9R14_18920</name>
</gene>
<evidence type="ECO:0000313" key="5">
    <source>
        <dbReference type="EMBL" id="RLP74435.1"/>
    </source>
</evidence>
<dbReference type="GO" id="GO:0005886">
    <property type="term" value="C:plasma membrane"/>
    <property type="evidence" value="ECO:0007669"/>
    <property type="project" value="TreeGrafter"/>
</dbReference>
<evidence type="ECO:0000259" key="4">
    <source>
        <dbReference type="PROSITE" id="PS50887"/>
    </source>
</evidence>
<organism evidence="5 6">
    <name type="scientific">Xanthobacter tagetidis</name>
    <dbReference type="NCBI Taxonomy" id="60216"/>
    <lineage>
        <taxon>Bacteria</taxon>
        <taxon>Pseudomonadati</taxon>
        <taxon>Pseudomonadota</taxon>
        <taxon>Alphaproteobacteria</taxon>
        <taxon>Hyphomicrobiales</taxon>
        <taxon>Xanthobacteraceae</taxon>
        <taxon>Xanthobacter</taxon>
    </lineage>
</organism>
<evidence type="ECO:0000256" key="2">
    <source>
        <dbReference type="ARBA" id="ARBA00034247"/>
    </source>
</evidence>
<evidence type="ECO:0000256" key="3">
    <source>
        <dbReference type="SAM" id="Phobius"/>
    </source>
</evidence>
<dbReference type="PANTHER" id="PTHR45138">
    <property type="entry name" value="REGULATORY COMPONENTS OF SENSORY TRANSDUCTION SYSTEM"/>
    <property type="match status" value="1"/>
</dbReference>
<protein>
    <recommendedName>
        <fullName evidence="1">diguanylate cyclase</fullName>
        <ecNumber evidence="1">2.7.7.65</ecNumber>
    </recommendedName>
</protein>
<dbReference type="SMART" id="SM00267">
    <property type="entry name" value="GGDEF"/>
    <property type="match status" value="1"/>
</dbReference>
<accession>A0A3L7A333</accession>
<dbReference type="AlphaFoldDB" id="A0A3L7A333"/>
<comment type="catalytic activity">
    <reaction evidence="2">
        <text>2 GTP = 3',3'-c-di-GMP + 2 diphosphate</text>
        <dbReference type="Rhea" id="RHEA:24898"/>
        <dbReference type="ChEBI" id="CHEBI:33019"/>
        <dbReference type="ChEBI" id="CHEBI:37565"/>
        <dbReference type="ChEBI" id="CHEBI:58805"/>
        <dbReference type="EC" id="2.7.7.65"/>
    </reaction>
</comment>
<dbReference type="InterPro" id="IPR029787">
    <property type="entry name" value="Nucleotide_cyclase"/>
</dbReference>
<dbReference type="EMBL" id="RCTF01000019">
    <property type="protein sequence ID" value="RLP74435.1"/>
    <property type="molecule type" value="Genomic_DNA"/>
</dbReference>
<dbReference type="CDD" id="cd01949">
    <property type="entry name" value="GGDEF"/>
    <property type="match status" value="1"/>
</dbReference>
<dbReference type="GO" id="GO:0043709">
    <property type="term" value="P:cell adhesion involved in single-species biofilm formation"/>
    <property type="evidence" value="ECO:0007669"/>
    <property type="project" value="TreeGrafter"/>
</dbReference>
<evidence type="ECO:0000256" key="1">
    <source>
        <dbReference type="ARBA" id="ARBA00012528"/>
    </source>
</evidence>
<feature type="transmembrane region" description="Helical" evidence="3">
    <location>
        <begin position="40"/>
        <end position="58"/>
    </location>
</feature>
<dbReference type="Proteomes" id="UP000269692">
    <property type="component" value="Unassembled WGS sequence"/>
</dbReference>
<feature type="transmembrane region" description="Helical" evidence="3">
    <location>
        <begin position="152"/>
        <end position="176"/>
    </location>
</feature>
<evidence type="ECO:0000313" key="6">
    <source>
        <dbReference type="Proteomes" id="UP000269692"/>
    </source>
</evidence>
<dbReference type="InterPro" id="IPR000160">
    <property type="entry name" value="GGDEF_dom"/>
</dbReference>
<dbReference type="GO" id="GO:1902201">
    <property type="term" value="P:negative regulation of bacterial-type flagellum-dependent cell motility"/>
    <property type="evidence" value="ECO:0007669"/>
    <property type="project" value="TreeGrafter"/>
</dbReference>
<proteinExistence type="predicted"/>
<dbReference type="PANTHER" id="PTHR45138:SF9">
    <property type="entry name" value="DIGUANYLATE CYCLASE DGCM-RELATED"/>
    <property type="match status" value="1"/>
</dbReference>
<feature type="transmembrane region" description="Helical" evidence="3">
    <location>
        <begin position="120"/>
        <end position="140"/>
    </location>
</feature>
<feature type="transmembrane region" description="Helical" evidence="3">
    <location>
        <begin position="91"/>
        <end position="113"/>
    </location>
</feature>
<comment type="caution">
    <text evidence="5">The sequence shown here is derived from an EMBL/GenBank/DDBJ whole genome shotgun (WGS) entry which is preliminary data.</text>
</comment>
<dbReference type="NCBIfam" id="TIGR00254">
    <property type="entry name" value="GGDEF"/>
    <property type="match status" value="1"/>
</dbReference>
<feature type="domain" description="GGDEF" evidence="4">
    <location>
        <begin position="244"/>
        <end position="385"/>
    </location>
</feature>
<keyword evidence="3" id="KW-0812">Transmembrane</keyword>
<feature type="transmembrane region" description="Helical" evidence="3">
    <location>
        <begin position="65"/>
        <end position="85"/>
    </location>
</feature>